<organism evidence="8">
    <name type="scientific">candidate division WOR-3 bacterium</name>
    <dbReference type="NCBI Taxonomy" id="2052148"/>
    <lineage>
        <taxon>Bacteria</taxon>
        <taxon>Bacteria division WOR-3</taxon>
    </lineage>
</organism>
<protein>
    <recommendedName>
        <fullName evidence="7">Deoxyribose-phosphate aldolase</fullName>
        <shortName evidence="7">DERA</shortName>
        <ecNumber evidence="7">4.1.2.4</ecNumber>
    </recommendedName>
    <alternativeName>
        <fullName evidence="7">2-deoxy-D-ribose 5-phosphate aldolase</fullName>
    </alternativeName>
    <alternativeName>
        <fullName evidence="7">Phosphodeoxyriboaldolase</fullName>
        <shortName evidence="7">Deoxyriboaldolase</shortName>
    </alternativeName>
</protein>
<evidence type="ECO:0000256" key="7">
    <source>
        <dbReference type="HAMAP-Rule" id="MF_00114"/>
    </source>
</evidence>
<feature type="active site" description="Schiff-base intermediate with acetaldehyde" evidence="7">
    <location>
        <position position="175"/>
    </location>
</feature>
<dbReference type="AlphaFoldDB" id="A0A7V3ZYC4"/>
<dbReference type="InterPro" id="IPR013785">
    <property type="entry name" value="Aldolase_TIM"/>
</dbReference>
<evidence type="ECO:0000256" key="3">
    <source>
        <dbReference type="ARBA" id="ARBA00023239"/>
    </source>
</evidence>
<dbReference type="GO" id="GO:0016052">
    <property type="term" value="P:carbohydrate catabolic process"/>
    <property type="evidence" value="ECO:0007669"/>
    <property type="project" value="TreeGrafter"/>
</dbReference>
<reference evidence="8" key="1">
    <citation type="journal article" date="2020" name="mSystems">
        <title>Genome- and Community-Level Interaction Insights into Carbon Utilization and Element Cycling Functions of Hydrothermarchaeota in Hydrothermal Sediment.</title>
        <authorList>
            <person name="Zhou Z."/>
            <person name="Liu Y."/>
            <person name="Xu W."/>
            <person name="Pan J."/>
            <person name="Luo Z.H."/>
            <person name="Li M."/>
        </authorList>
    </citation>
    <scope>NUCLEOTIDE SEQUENCE [LARGE SCALE GENOMIC DNA]</scope>
    <source>
        <strain evidence="8">SpSt-69</strain>
    </source>
</reference>
<dbReference type="PANTHER" id="PTHR10889:SF1">
    <property type="entry name" value="DEOXYRIBOSE-PHOSPHATE ALDOLASE"/>
    <property type="match status" value="1"/>
</dbReference>
<dbReference type="UniPathway" id="UPA00002">
    <property type="reaction ID" value="UER00468"/>
</dbReference>
<accession>A0A7V3ZYC4</accession>
<feature type="active site" description="Proton donor/acceptor" evidence="7">
    <location>
        <position position="204"/>
    </location>
</feature>
<proteinExistence type="inferred from homology"/>
<dbReference type="InterPro" id="IPR028581">
    <property type="entry name" value="DeoC_typeI"/>
</dbReference>
<name>A0A7V3ZYC4_UNCW3</name>
<dbReference type="InterPro" id="IPR002915">
    <property type="entry name" value="DeoC/FbaB/LacD_aldolase"/>
</dbReference>
<feature type="active site" description="Proton donor/acceptor" evidence="7">
    <location>
        <position position="113"/>
    </location>
</feature>
<dbReference type="GO" id="GO:0006018">
    <property type="term" value="P:2-deoxyribose 1-phosphate catabolic process"/>
    <property type="evidence" value="ECO:0007669"/>
    <property type="project" value="UniProtKB-UniRule"/>
</dbReference>
<dbReference type="CDD" id="cd00959">
    <property type="entry name" value="DeoC"/>
    <property type="match status" value="1"/>
</dbReference>
<dbReference type="GO" id="GO:0005737">
    <property type="term" value="C:cytoplasm"/>
    <property type="evidence" value="ECO:0007669"/>
    <property type="project" value="UniProtKB-SubCell"/>
</dbReference>
<keyword evidence="4 7" id="KW-0704">Schiff base</keyword>
<sequence>MVNFEEIRKIAERIEKGEFEKIEPAQLAKMIDHTNLNAFATKADIEKLVKEALEYGFFSVCVNPVNVKLAKELTKGSDVKVCSVVGFPLGQNTMELKIREAERAVEDGADEIDMVINIGKLKENDVDYVSSEIAGIKRIIGDKILKVIIETCYLEDDEKVLATKLCVESGADFVKTSTGFGKGGATVYDVLILHNIAADKIKVKAAGGIRTYEDALKMIKAGASRLGASRSVEIVKGTGSSTGSQY</sequence>
<comment type="caution">
    <text evidence="8">The sequence shown here is derived from an EMBL/GenBank/DDBJ whole genome shotgun (WGS) entry which is preliminary data.</text>
</comment>
<dbReference type="InterPro" id="IPR011343">
    <property type="entry name" value="DeoC"/>
</dbReference>
<comment type="subcellular location">
    <subcellularLocation>
        <location evidence="7">Cytoplasm</location>
    </subcellularLocation>
</comment>
<dbReference type="PIRSF" id="PIRSF001357">
    <property type="entry name" value="DeoC"/>
    <property type="match status" value="1"/>
</dbReference>
<evidence type="ECO:0000313" key="8">
    <source>
        <dbReference type="EMBL" id="HGL17630.1"/>
    </source>
</evidence>
<dbReference type="EC" id="4.1.2.4" evidence="7"/>
<dbReference type="SMART" id="SM01133">
    <property type="entry name" value="DeoC"/>
    <property type="match status" value="1"/>
</dbReference>
<keyword evidence="3 7" id="KW-0456">Lyase</keyword>
<evidence type="ECO:0000256" key="6">
    <source>
        <dbReference type="ARBA" id="ARBA00056337"/>
    </source>
</evidence>
<dbReference type="EMBL" id="DTDJ01000031">
    <property type="protein sequence ID" value="HGL17630.1"/>
    <property type="molecule type" value="Genomic_DNA"/>
</dbReference>
<evidence type="ECO:0000256" key="1">
    <source>
        <dbReference type="ARBA" id="ARBA00010936"/>
    </source>
</evidence>
<dbReference type="GO" id="GO:0004139">
    <property type="term" value="F:deoxyribose-phosphate aldolase activity"/>
    <property type="evidence" value="ECO:0007669"/>
    <property type="project" value="UniProtKB-UniRule"/>
</dbReference>
<evidence type="ECO:0000256" key="5">
    <source>
        <dbReference type="ARBA" id="ARBA00048791"/>
    </source>
</evidence>
<comment type="catalytic activity">
    <reaction evidence="5 7">
        <text>2-deoxy-D-ribose 5-phosphate = D-glyceraldehyde 3-phosphate + acetaldehyde</text>
        <dbReference type="Rhea" id="RHEA:12821"/>
        <dbReference type="ChEBI" id="CHEBI:15343"/>
        <dbReference type="ChEBI" id="CHEBI:59776"/>
        <dbReference type="ChEBI" id="CHEBI:62877"/>
        <dbReference type="EC" id="4.1.2.4"/>
    </reaction>
</comment>
<gene>
    <name evidence="7 8" type="primary">deoC</name>
    <name evidence="8" type="ORF">ENU66_04810</name>
</gene>
<dbReference type="GO" id="GO:0009264">
    <property type="term" value="P:deoxyribonucleotide catabolic process"/>
    <property type="evidence" value="ECO:0007669"/>
    <property type="project" value="UniProtKB-UniRule"/>
</dbReference>
<comment type="similarity">
    <text evidence="1 7">Belongs to the DeoC/FbaB aldolase family. DeoC type 1 subfamily.</text>
</comment>
<dbReference type="HAMAP" id="MF_00114">
    <property type="entry name" value="DeoC_type1"/>
    <property type="match status" value="1"/>
</dbReference>
<dbReference type="FunFam" id="3.20.20.70:FF:000044">
    <property type="entry name" value="Deoxyribose-phosphate aldolase"/>
    <property type="match status" value="1"/>
</dbReference>
<dbReference type="Gene3D" id="3.20.20.70">
    <property type="entry name" value="Aldolase class I"/>
    <property type="match status" value="1"/>
</dbReference>
<evidence type="ECO:0000256" key="4">
    <source>
        <dbReference type="ARBA" id="ARBA00023270"/>
    </source>
</evidence>
<comment type="pathway">
    <text evidence="7">Carbohydrate degradation; 2-deoxy-D-ribose 1-phosphate degradation; D-glyceraldehyde 3-phosphate and acetaldehyde from 2-deoxy-alpha-D-ribose 1-phosphate: step 2/2.</text>
</comment>
<dbReference type="PANTHER" id="PTHR10889">
    <property type="entry name" value="DEOXYRIBOSE-PHOSPHATE ALDOLASE"/>
    <property type="match status" value="1"/>
</dbReference>
<evidence type="ECO:0000256" key="2">
    <source>
        <dbReference type="ARBA" id="ARBA00022490"/>
    </source>
</evidence>
<dbReference type="SUPFAM" id="SSF51569">
    <property type="entry name" value="Aldolase"/>
    <property type="match status" value="1"/>
</dbReference>
<comment type="function">
    <text evidence="6 7">Catalyzes a reversible aldol reaction between acetaldehyde and D-glyceraldehyde 3-phosphate to generate 2-deoxy-D-ribose 5-phosphate.</text>
</comment>
<keyword evidence="2 7" id="KW-0963">Cytoplasm</keyword>
<dbReference type="Pfam" id="PF01791">
    <property type="entry name" value="DeoC"/>
    <property type="match status" value="1"/>
</dbReference>
<dbReference type="NCBIfam" id="TIGR00126">
    <property type="entry name" value="deoC"/>
    <property type="match status" value="1"/>
</dbReference>